<dbReference type="RefSeq" id="WP_101462290.1">
    <property type="nucleotide sequence ID" value="NZ_CP025409.1"/>
</dbReference>
<name>A0A2K9EMH6_9RHOB</name>
<evidence type="ECO:0000256" key="3">
    <source>
        <dbReference type="ARBA" id="ARBA00022603"/>
    </source>
</evidence>
<evidence type="ECO:0000256" key="2">
    <source>
        <dbReference type="ARBA" id="ARBA00011900"/>
    </source>
</evidence>
<keyword evidence="4 8" id="KW-0808">Transferase</keyword>
<dbReference type="SUPFAM" id="SSF53335">
    <property type="entry name" value="S-adenosyl-L-methionine-dependent methyltransferases"/>
    <property type="match status" value="1"/>
</dbReference>
<dbReference type="Pfam" id="PF01555">
    <property type="entry name" value="N6_N4_Mtase"/>
    <property type="match status" value="1"/>
</dbReference>
<evidence type="ECO:0000256" key="6">
    <source>
        <dbReference type="ARBA" id="ARBA00047942"/>
    </source>
</evidence>
<reference evidence="8 9" key="1">
    <citation type="submission" date="2017-12" db="EMBL/GenBank/DDBJ databases">
        <authorList>
            <person name="Hurst M.R.H."/>
        </authorList>
    </citation>
    <scope>NUCLEOTIDE SEQUENCE [LARGE SCALE GENOMIC DNA]</scope>
    <source>
        <strain evidence="8 9">BM15</strain>
        <plasmid evidence="9">Plasmid pbm151</plasmid>
    </source>
</reference>
<dbReference type="InterPro" id="IPR029063">
    <property type="entry name" value="SAM-dependent_MTases_sf"/>
</dbReference>
<protein>
    <recommendedName>
        <fullName evidence="2">site-specific DNA-methyltransferase (adenine-specific)</fullName>
        <ecNumber evidence="2">2.1.1.72</ecNumber>
    </recommendedName>
</protein>
<dbReference type="GO" id="GO:0009007">
    <property type="term" value="F:site-specific DNA-methyltransferase (adenine-specific) activity"/>
    <property type="evidence" value="ECO:0007669"/>
    <property type="project" value="UniProtKB-EC"/>
</dbReference>
<dbReference type="Proteomes" id="UP000233742">
    <property type="component" value="Plasmid pBM151"/>
</dbReference>
<evidence type="ECO:0000313" key="9">
    <source>
        <dbReference type="Proteomes" id="UP000233742"/>
    </source>
</evidence>
<dbReference type="PRINTS" id="PR00506">
    <property type="entry name" value="D21N6MTFRASE"/>
</dbReference>
<dbReference type="REBASE" id="228622">
    <property type="entry name" value="M.PspBM15ORF18850P"/>
</dbReference>
<organism evidence="8 9">
    <name type="scientific">Paracoccus tegillarcae</name>
    <dbReference type="NCBI Taxonomy" id="1529068"/>
    <lineage>
        <taxon>Bacteria</taxon>
        <taxon>Pseudomonadati</taxon>
        <taxon>Pseudomonadota</taxon>
        <taxon>Alphaproteobacteria</taxon>
        <taxon>Rhodobacterales</taxon>
        <taxon>Paracoccaceae</taxon>
        <taxon>Paracoccus</taxon>
    </lineage>
</organism>
<dbReference type="GO" id="GO:0003677">
    <property type="term" value="F:DNA binding"/>
    <property type="evidence" value="ECO:0007669"/>
    <property type="project" value="InterPro"/>
</dbReference>
<geneLocation type="plasmid" evidence="9">
    <name>pbm151</name>
</geneLocation>
<dbReference type="AlphaFoldDB" id="A0A2K9EMH6"/>
<dbReference type="PIRSF" id="PIRSF015855">
    <property type="entry name" value="TypeIII_Mtase_mKpnI"/>
    <property type="match status" value="1"/>
</dbReference>
<proteinExistence type="inferred from homology"/>
<accession>A0A2K9EMH6</accession>
<dbReference type="KEGG" id="paro:CUV01_18850"/>
<comment type="catalytic activity">
    <reaction evidence="6">
        <text>a 2'-deoxyadenosine in DNA + S-adenosyl-L-methionine = an N(6)-methyl-2'-deoxyadenosine in DNA + S-adenosyl-L-homocysteine + H(+)</text>
        <dbReference type="Rhea" id="RHEA:15197"/>
        <dbReference type="Rhea" id="RHEA-COMP:12418"/>
        <dbReference type="Rhea" id="RHEA-COMP:12419"/>
        <dbReference type="ChEBI" id="CHEBI:15378"/>
        <dbReference type="ChEBI" id="CHEBI:57856"/>
        <dbReference type="ChEBI" id="CHEBI:59789"/>
        <dbReference type="ChEBI" id="CHEBI:90615"/>
        <dbReference type="ChEBI" id="CHEBI:90616"/>
        <dbReference type="EC" id="2.1.1.72"/>
    </reaction>
</comment>
<dbReference type="EMBL" id="CP025409">
    <property type="protein sequence ID" value="AUH35639.1"/>
    <property type="molecule type" value="Genomic_DNA"/>
</dbReference>
<keyword evidence="3 8" id="KW-0489">Methyltransferase</keyword>
<evidence type="ECO:0000259" key="7">
    <source>
        <dbReference type="Pfam" id="PF01555"/>
    </source>
</evidence>
<dbReference type="EC" id="2.1.1.72" evidence="2"/>
<keyword evidence="5" id="KW-0949">S-adenosyl-L-methionine</keyword>
<evidence type="ECO:0000256" key="1">
    <source>
        <dbReference type="ARBA" id="ARBA00006594"/>
    </source>
</evidence>
<sequence>MSKYDDLPREQLIELLKKRDRTKKLGLVWERDEIEADNAVDANFVAATIIPDLSDKPAPWRNMVIEGDNYDALRWLRMTMAGQINCIYIDPPYNTGAKDWVYNDHYANPEDAYFHSTWLEFLFRRLTLARDLLAEDGVILVSINDDQRAKLELLMDEAMPGMRVGSFAWRTRTGGNDTKGAFLSENHEHVLIYAKPQFRFSGHEKTYEKYIFWDEKANDWYRLSDISQPKDMTERENGFYAMYDPKTDTYYPPNPQRVWPAPFPKGGRKDAELEAISDVMKVFPPDAAAKGVMPSGDQIGKWIKAGRIVFPEDQKVVVWETLDELLSAIDASEVPLAKKTKKIWRGMPHLDFWVGKRVGFGIPQWVRYKSELKNANQPLSSWITPLSEAKTVPEGEDADPKAFIVSGMNQEGTTSVQDIFGSKAFNYTKPVSLMREMIRQAASPFDIVLDFFAGSATTAQAVMELNAEDGGDRRFIMVSSTEATADEPDKNLCRDVTAERIRRLNASDDKKFAELAADFAYLRCREIEFEDLDQDLAPAEVWAALETLHRLPMTRYTQAPWQEHKTEAQTLIFADRVSTELLGHLRGVVDRRENAFVYAWAPGQITAALGDALDVRSVRTELVGRFRQ</sequence>
<dbReference type="PROSITE" id="PS00092">
    <property type="entry name" value="N6_MTASE"/>
    <property type="match status" value="1"/>
</dbReference>
<dbReference type="Gene3D" id="3.40.50.150">
    <property type="entry name" value="Vaccinia Virus protein VP39"/>
    <property type="match status" value="1"/>
</dbReference>
<comment type="similarity">
    <text evidence="1">Belongs to the N(4)/N(6)-methyltransferase family.</text>
</comment>
<gene>
    <name evidence="8" type="ORF">CUV01_18850</name>
</gene>
<dbReference type="InterPro" id="IPR002295">
    <property type="entry name" value="N4/N6-MTase_EcoPI_Mod-like"/>
</dbReference>
<dbReference type="GO" id="GO:0008170">
    <property type="term" value="F:N-methyltransferase activity"/>
    <property type="evidence" value="ECO:0007669"/>
    <property type="project" value="InterPro"/>
</dbReference>
<evidence type="ECO:0000256" key="5">
    <source>
        <dbReference type="ARBA" id="ARBA00022691"/>
    </source>
</evidence>
<dbReference type="OrthoDB" id="9816043at2"/>
<dbReference type="GO" id="GO:0032259">
    <property type="term" value="P:methylation"/>
    <property type="evidence" value="ECO:0007669"/>
    <property type="project" value="UniProtKB-KW"/>
</dbReference>
<evidence type="ECO:0000313" key="8">
    <source>
        <dbReference type="EMBL" id="AUH35639.1"/>
    </source>
</evidence>
<dbReference type="InterPro" id="IPR002941">
    <property type="entry name" value="DNA_methylase_N4/N6"/>
</dbReference>
<evidence type="ECO:0000256" key="4">
    <source>
        <dbReference type="ARBA" id="ARBA00022679"/>
    </source>
</evidence>
<keyword evidence="8" id="KW-0614">Plasmid</keyword>
<dbReference type="InterPro" id="IPR002052">
    <property type="entry name" value="DNA_methylase_N6_adenine_CS"/>
</dbReference>
<feature type="domain" description="DNA methylase N-4/N-6" evidence="7">
    <location>
        <begin position="84"/>
        <end position="468"/>
    </location>
</feature>
<keyword evidence="9" id="KW-1185">Reference proteome</keyword>